<feature type="chain" id="PRO_5043450293" evidence="1">
    <location>
        <begin position="20"/>
        <end position="381"/>
    </location>
</feature>
<organism evidence="2 3">
    <name type="scientific">Caerostris darwini</name>
    <dbReference type="NCBI Taxonomy" id="1538125"/>
    <lineage>
        <taxon>Eukaryota</taxon>
        <taxon>Metazoa</taxon>
        <taxon>Ecdysozoa</taxon>
        <taxon>Arthropoda</taxon>
        <taxon>Chelicerata</taxon>
        <taxon>Arachnida</taxon>
        <taxon>Araneae</taxon>
        <taxon>Araneomorphae</taxon>
        <taxon>Entelegynae</taxon>
        <taxon>Araneoidea</taxon>
        <taxon>Araneidae</taxon>
        <taxon>Caerostris</taxon>
    </lineage>
</organism>
<sequence length="381" mass="45495">MKRFVLSLQDLCLNRIAFAALLAPEGREWMSKCDPRRENTDQRFLRERNASFMKLLRMRFLDLMPDTLPDQFLEVIAHKSSHLVRFFEKRRLQSRGLLAEVRWRPEGTIDEGGFTRVLLRNPDCDPILRFLMAWRCFWKEDIERLWGEMPERVQKEVEEVTQCHDVFANISTWIQCVREGADRDSVWLRNEEKFYKMAFRMNAFVGLESLMQNLTPKAKKSRLRSLYSNAGAPFEVFDMYLSLSDENERPQLIKKNLFQILIQYLEWPLRQVYGDVLEWTREYITQEVFSRLLNHILCFKILRDKDVKCYLHLFTCVLDHGTHAQKEYAKKDTVHPYLHIFLTRGLFELHNVLRQTAPNSFFPISEKPEVLFQGKPVFWIS</sequence>
<feature type="signal peptide" evidence="1">
    <location>
        <begin position="1"/>
        <end position="19"/>
    </location>
</feature>
<keyword evidence="1" id="KW-0732">Signal</keyword>
<evidence type="ECO:0000313" key="2">
    <source>
        <dbReference type="EMBL" id="GIX75077.1"/>
    </source>
</evidence>
<name>A0AAV4MRU7_9ARAC</name>
<gene>
    <name evidence="2" type="ORF">CDAR_479361</name>
</gene>
<dbReference type="EMBL" id="BPLQ01000802">
    <property type="protein sequence ID" value="GIX75077.1"/>
    <property type="molecule type" value="Genomic_DNA"/>
</dbReference>
<reference evidence="2 3" key="1">
    <citation type="submission" date="2021-06" db="EMBL/GenBank/DDBJ databases">
        <title>Caerostris darwini draft genome.</title>
        <authorList>
            <person name="Kono N."/>
            <person name="Arakawa K."/>
        </authorList>
    </citation>
    <scope>NUCLEOTIDE SEQUENCE [LARGE SCALE GENOMIC DNA]</scope>
</reference>
<protein>
    <submittedName>
        <fullName evidence="2">Uncharacterized protein</fullName>
    </submittedName>
</protein>
<dbReference type="AlphaFoldDB" id="A0AAV4MRU7"/>
<keyword evidence="3" id="KW-1185">Reference proteome</keyword>
<proteinExistence type="predicted"/>
<accession>A0AAV4MRU7</accession>
<evidence type="ECO:0000313" key="3">
    <source>
        <dbReference type="Proteomes" id="UP001054837"/>
    </source>
</evidence>
<evidence type="ECO:0000256" key="1">
    <source>
        <dbReference type="SAM" id="SignalP"/>
    </source>
</evidence>
<dbReference type="Proteomes" id="UP001054837">
    <property type="component" value="Unassembled WGS sequence"/>
</dbReference>
<comment type="caution">
    <text evidence="2">The sequence shown here is derived from an EMBL/GenBank/DDBJ whole genome shotgun (WGS) entry which is preliminary data.</text>
</comment>